<accession>A0ABW0KMP3</accession>
<keyword evidence="4" id="KW-1185">Reference proteome</keyword>
<feature type="transmembrane region" description="Helical" evidence="2">
    <location>
        <begin position="71"/>
        <end position="89"/>
    </location>
</feature>
<keyword evidence="3" id="KW-0489">Methyltransferase</keyword>
<name>A0ABW0KMP3_9BACT</name>
<dbReference type="Gene3D" id="3.40.50.150">
    <property type="entry name" value="Vaccinia Virus protein VP39"/>
    <property type="match status" value="1"/>
</dbReference>
<feature type="transmembrane region" description="Helical" evidence="2">
    <location>
        <begin position="314"/>
        <end position="342"/>
    </location>
</feature>
<feature type="transmembrane region" description="Helical" evidence="2">
    <location>
        <begin position="181"/>
        <end position="198"/>
    </location>
</feature>
<gene>
    <name evidence="3" type="ORF">ACFQDI_07895</name>
</gene>
<proteinExistence type="predicted"/>
<feature type="transmembrane region" description="Helical" evidence="2">
    <location>
        <begin position="256"/>
        <end position="275"/>
    </location>
</feature>
<keyword evidence="2" id="KW-0472">Membrane</keyword>
<comment type="caution">
    <text evidence="3">The sequence shown here is derived from an EMBL/GenBank/DDBJ whole genome shotgun (WGS) entry which is preliminary data.</text>
</comment>
<dbReference type="GO" id="GO:0008168">
    <property type="term" value="F:methyltransferase activity"/>
    <property type="evidence" value="ECO:0007669"/>
    <property type="project" value="UniProtKB-KW"/>
</dbReference>
<keyword evidence="1" id="KW-0620">Polyamine biosynthesis</keyword>
<evidence type="ECO:0000313" key="4">
    <source>
        <dbReference type="Proteomes" id="UP001596052"/>
    </source>
</evidence>
<dbReference type="Proteomes" id="UP001596052">
    <property type="component" value="Unassembled WGS sequence"/>
</dbReference>
<dbReference type="SUPFAM" id="SSF53335">
    <property type="entry name" value="S-adenosyl-L-methionine-dependent methyltransferases"/>
    <property type="match status" value="1"/>
</dbReference>
<sequence>MPSRLHAMVLHGVFILSGISALIYQLVWQRALLTIYGSNVESVAMVVAAFLAGLGMGSIVGGWVSKSARAPLVLLFGLAELGVGGYGLISLKLFDAVGALTSAQAHGLTTGTLVFLLVFLPTLLMGATLPMLVAQQVRNTAHVGMSVSRLYFVNTLGAALGAFIAARWLLGSYGMSGTTRIAASLNAAAALIVLLALRKPAAESADQAKEPAAIAGCEIPFRTALLWSACSGFLALSWEIIWSRVFNFASASKAPVFGYMLGSYLFGLALGSLLSPQVLAQAGKLRARLACWVMFSSVMGFIVAPLTAIFARQLFWECGYVCVVIAGALIGLTFPLLCHAAIPPGQNTGSQLSRLYLANIIGSGAGSLLTGFLFMEWMSLHLLSVLLLGLSWVWAEVIGRFALPKQQRWLPLCLMSVSLSPFQSFYERLQYKHEFAHGMHFAQTIESRHGVITVDTSGAVYGNGAYDGMIGTRLEPKSWLVRPYFLSAVQDRIENVLVIGVASGSWTQILVNHPQVKKVTAIELSHGYLDLIRARPEVSGLLSNPKLELVIDDGRRWLRQHPEAQFDAIVMNTTHHWREFASALLSREFLTEVKAHLKPEGIAFWNCTESPRAARTGMEVFPHTMMIMNHCLASNAPLEPSRERWKKVLAAYQIDGQPVVAAEQIEGVLDFLKNEALPVPGDMWHWCRRPAMQAAWGSAEIITDDNLGHEYP</sequence>
<dbReference type="CDD" id="cd06174">
    <property type="entry name" value="MFS"/>
    <property type="match status" value="1"/>
</dbReference>
<feature type="transmembrane region" description="Helical" evidence="2">
    <location>
        <begin position="287"/>
        <end position="308"/>
    </location>
</feature>
<reference evidence="4" key="1">
    <citation type="journal article" date="2019" name="Int. J. Syst. Evol. Microbiol.">
        <title>The Global Catalogue of Microorganisms (GCM) 10K type strain sequencing project: providing services to taxonomists for standard genome sequencing and annotation.</title>
        <authorList>
            <consortium name="The Broad Institute Genomics Platform"/>
            <consortium name="The Broad Institute Genome Sequencing Center for Infectious Disease"/>
            <person name="Wu L."/>
            <person name="Ma J."/>
        </authorList>
    </citation>
    <scope>NUCLEOTIDE SEQUENCE [LARGE SCALE GENOMIC DNA]</scope>
    <source>
        <strain evidence="4">CGMCC 4.1469</strain>
    </source>
</reference>
<dbReference type="InterPro" id="IPR029063">
    <property type="entry name" value="SAM-dependent_MTases_sf"/>
</dbReference>
<feature type="transmembrane region" description="Helical" evidence="2">
    <location>
        <begin position="150"/>
        <end position="169"/>
    </location>
</feature>
<dbReference type="PANTHER" id="PTHR43317">
    <property type="entry name" value="THERMOSPERMINE SYNTHASE ACAULIS5"/>
    <property type="match status" value="1"/>
</dbReference>
<evidence type="ECO:0000256" key="2">
    <source>
        <dbReference type="SAM" id="Phobius"/>
    </source>
</evidence>
<dbReference type="EMBL" id="JBHSMQ010000002">
    <property type="protein sequence ID" value="MFC5454768.1"/>
    <property type="molecule type" value="Genomic_DNA"/>
</dbReference>
<evidence type="ECO:0000256" key="1">
    <source>
        <dbReference type="ARBA" id="ARBA00023115"/>
    </source>
</evidence>
<dbReference type="CDD" id="cd02440">
    <property type="entry name" value="AdoMet_MTases"/>
    <property type="match status" value="1"/>
</dbReference>
<feature type="transmembrane region" description="Helical" evidence="2">
    <location>
        <begin position="109"/>
        <end position="129"/>
    </location>
</feature>
<feature type="transmembrane region" description="Helical" evidence="2">
    <location>
        <begin position="7"/>
        <end position="28"/>
    </location>
</feature>
<keyword evidence="2" id="KW-0812">Transmembrane</keyword>
<keyword evidence="3" id="KW-0808">Transferase</keyword>
<keyword evidence="2" id="KW-1133">Transmembrane helix</keyword>
<dbReference type="RefSeq" id="WP_377165187.1">
    <property type="nucleotide sequence ID" value="NZ_JBHSMQ010000002.1"/>
</dbReference>
<dbReference type="InterPro" id="IPR036259">
    <property type="entry name" value="MFS_trans_sf"/>
</dbReference>
<dbReference type="Pfam" id="PF01564">
    <property type="entry name" value="Spermine_synth"/>
    <property type="match status" value="1"/>
</dbReference>
<organism evidence="3 4">
    <name type="scientific">Prosthecobacter fluviatilis</name>
    <dbReference type="NCBI Taxonomy" id="445931"/>
    <lineage>
        <taxon>Bacteria</taxon>
        <taxon>Pseudomonadati</taxon>
        <taxon>Verrucomicrobiota</taxon>
        <taxon>Verrucomicrobiia</taxon>
        <taxon>Verrucomicrobiales</taxon>
        <taxon>Verrucomicrobiaceae</taxon>
        <taxon>Prosthecobacter</taxon>
    </lineage>
</organism>
<feature type="transmembrane region" description="Helical" evidence="2">
    <location>
        <begin position="43"/>
        <end position="64"/>
    </location>
</feature>
<feature type="transmembrane region" description="Helical" evidence="2">
    <location>
        <begin position="219"/>
        <end position="236"/>
    </location>
</feature>
<dbReference type="PANTHER" id="PTHR43317:SF1">
    <property type="entry name" value="THERMOSPERMINE SYNTHASE ACAULIS5"/>
    <property type="match status" value="1"/>
</dbReference>
<protein>
    <submittedName>
        <fullName evidence="3">Methyltransferase domain-containing protein</fullName>
    </submittedName>
</protein>
<dbReference type="Gene3D" id="1.20.1250.20">
    <property type="entry name" value="MFS general substrate transporter like domains"/>
    <property type="match status" value="1"/>
</dbReference>
<dbReference type="GO" id="GO:0032259">
    <property type="term" value="P:methylation"/>
    <property type="evidence" value="ECO:0007669"/>
    <property type="project" value="UniProtKB-KW"/>
</dbReference>
<feature type="transmembrane region" description="Helical" evidence="2">
    <location>
        <begin position="354"/>
        <end position="374"/>
    </location>
</feature>
<evidence type="ECO:0000313" key="3">
    <source>
        <dbReference type="EMBL" id="MFC5454768.1"/>
    </source>
</evidence>
<dbReference type="SUPFAM" id="SSF103473">
    <property type="entry name" value="MFS general substrate transporter"/>
    <property type="match status" value="1"/>
</dbReference>